<feature type="region of interest" description="Disordered" evidence="1">
    <location>
        <begin position="1"/>
        <end position="53"/>
    </location>
</feature>
<comment type="caution">
    <text evidence="2">The sequence shown here is derived from an EMBL/GenBank/DDBJ whole genome shotgun (WGS) entry which is preliminary data.</text>
</comment>
<dbReference type="Proteomes" id="UP001595533">
    <property type="component" value="Unassembled WGS sequence"/>
</dbReference>
<reference evidence="3" key="1">
    <citation type="journal article" date="2019" name="Int. J. Syst. Evol. Microbiol.">
        <title>The Global Catalogue of Microorganisms (GCM) 10K type strain sequencing project: providing services to taxonomists for standard genome sequencing and annotation.</title>
        <authorList>
            <consortium name="The Broad Institute Genomics Platform"/>
            <consortium name="The Broad Institute Genome Sequencing Center for Infectious Disease"/>
            <person name="Wu L."/>
            <person name="Ma J."/>
        </authorList>
    </citation>
    <scope>NUCLEOTIDE SEQUENCE [LARGE SCALE GENOMIC DNA]</scope>
    <source>
        <strain evidence="3">KCTC 42953</strain>
    </source>
</reference>
<evidence type="ECO:0008006" key="4">
    <source>
        <dbReference type="Google" id="ProtNLM"/>
    </source>
</evidence>
<dbReference type="EMBL" id="JBHRTS010000006">
    <property type="protein sequence ID" value="MFC3194939.1"/>
    <property type="molecule type" value="Genomic_DNA"/>
</dbReference>
<evidence type="ECO:0000256" key="1">
    <source>
        <dbReference type="SAM" id="MobiDB-lite"/>
    </source>
</evidence>
<dbReference type="RefSeq" id="WP_157892877.1">
    <property type="nucleotide sequence ID" value="NZ_JBHRTS010000006.1"/>
</dbReference>
<evidence type="ECO:0000313" key="3">
    <source>
        <dbReference type="Proteomes" id="UP001595533"/>
    </source>
</evidence>
<name>A0ABV7JDK3_9GAMM</name>
<keyword evidence="3" id="KW-1185">Reference proteome</keyword>
<evidence type="ECO:0000313" key="2">
    <source>
        <dbReference type="EMBL" id="MFC3194939.1"/>
    </source>
</evidence>
<organism evidence="2 3">
    <name type="scientific">Marinicella sediminis</name>
    <dbReference type="NCBI Taxonomy" id="1792834"/>
    <lineage>
        <taxon>Bacteria</taxon>
        <taxon>Pseudomonadati</taxon>
        <taxon>Pseudomonadota</taxon>
        <taxon>Gammaproteobacteria</taxon>
        <taxon>Lysobacterales</taxon>
        <taxon>Marinicellaceae</taxon>
        <taxon>Marinicella</taxon>
    </lineage>
</organism>
<feature type="compositionally biased region" description="Basic and acidic residues" evidence="1">
    <location>
        <begin position="13"/>
        <end position="53"/>
    </location>
</feature>
<protein>
    <recommendedName>
        <fullName evidence="4">Glycosyl transferase</fullName>
    </recommendedName>
</protein>
<sequence length="53" mass="6594">MLDAPQNTKKKTYRYEPIERRRNDRRGDQSDRRTVSRDDVKSDRRQESDRRKK</sequence>
<gene>
    <name evidence="2" type="ORF">ACFODZ_11875</name>
</gene>
<accession>A0ABV7JDK3</accession>
<proteinExistence type="predicted"/>